<organism evidence="1 2">
    <name type="scientific">Datura stramonium</name>
    <name type="common">Jimsonweed</name>
    <name type="synonym">Common thornapple</name>
    <dbReference type="NCBI Taxonomy" id="4076"/>
    <lineage>
        <taxon>Eukaryota</taxon>
        <taxon>Viridiplantae</taxon>
        <taxon>Streptophyta</taxon>
        <taxon>Embryophyta</taxon>
        <taxon>Tracheophyta</taxon>
        <taxon>Spermatophyta</taxon>
        <taxon>Magnoliopsida</taxon>
        <taxon>eudicotyledons</taxon>
        <taxon>Gunneridae</taxon>
        <taxon>Pentapetalae</taxon>
        <taxon>asterids</taxon>
        <taxon>lamiids</taxon>
        <taxon>Solanales</taxon>
        <taxon>Solanaceae</taxon>
        <taxon>Solanoideae</taxon>
        <taxon>Datureae</taxon>
        <taxon>Datura</taxon>
    </lineage>
</organism>
<accession>A0ABS8SBU0</accession>
<evidence type="ECO:0000313" key="1">
    <source>
        <dbReference type="EMBL" id="MCD7456306.1"/>
    </source>
</evidence>
<reference evidence="1 2" key="1">
    <citation type="journal article" date="2021" name="BMC Genomics">
        <title>Datura genome reveals duplications of psychoactive alkaloid biosynthetic genes and high mutation rate following tissue culture.</title>
        <authorList>
            <person name="Rajewski A."/>
            <person name="Carter-House D."/>
            <person name="Stajich J."/>
            <person name="Litt A."/>
        </authorList>
    </citation>
    <scope>NUCLEOTIDE SEQUENCE [LARGE SCALE GENOMIC DNA]</scope>
    <source>
        <strain evidence="1">AR-01</strain>
    </source>
</reference>
<protein>
    <submittedName>
        <fullName evidence="1">Uncharacterized protein</fullName>
    </submittedName>
</protein>
<feature type="non-terminal residue" evidence="1">
    <location>
        <position position="55"/>
    </location>
</feature>
<evidence type="ECO:0000313" key="2">
    <source>
        <dbReference type="Proteomes" id="UP000823775"/>
    </source>
</evidence>
<dbReference type="Proteomes" id="UP000823775">
    <property type="component" value="Unassembled WGS sequence"/>
</dbReference>
<name>A0ABS8SBU0_DATST</name>
<dbReference type="EMBL" id="JACEIK010000394">
    <property type="protein sequence ID" value="MCD7456306.1"/>
    <property type="molecule type" value="Genomic_DNA"/>
</dbReference>
<keyword evidence="2" id="KW-1185">Reference proteome</keyword>
<sequence length="55" mass="6194">MNGGKDGNPPYMATIFFEIRKKDKKLVEPETIAKFAEIQELVQSDPSLINIEAVE</sequence>
<proteinExistence type="predicted"/>
<gene>
    <name evidence="1" type="ORF">HAX54_031223</name>
</gene>
<comment type="caution">
    <text evidence="1">The sequence shown here is derived from an EMBL/GenBank/DDBJ whole genome shotgun (WGS) entry which is preliminary data.</text>
</comment>